<dbReference type="EMBL" id="LS974619">
    <property type="protein sequence ID" value="CAG7881980.1"/>
    <property type="molecule type" value="Genomic_DNA"/>
</dbReference>
<name>A0A3P5ZWY2_BRACM</name>
<feature type="region of interest" description="Disordered" evidence="1">
    <location>
        <begin position="1"/>
        <end position="38"/>
    </location>
</feature>
<proteinExistence type="predicted"/>
<evidence type="ECO:0000256" key="1">
    <source>
        <dbReference type="SAM" id="MobiDB-lite"/>
    </source>
</evidence>
<dbReference type="AlphaFoldDB" id="A0A3P5ZWY2"/>
<protein>
    <submittedName>
        <fullName evidence="2">Uncharacterized protein</fullName>
    </submittedName>
</protein>
<evidence type="ECO:0000313" key="3">
    <source>
        <dbReference type="EMBL" id="VDC81275.1"/>
    </source>
</evidence>
<dbReference type="Proteomes" id="UP000694005">
    <property type="component" value="Chromosome A03"/>
</dbReference>
<dbReference type="Gramene" id="A03p33230.2_BraZ1">
    <property type="protein sequence ID" value="A03p33230.2_BraZ1.CDS"/>
    <property type="gene ID" value="A03g33230.2_BraZ1"/>
</dbReference>
<reference evidence="3" key="1">
    <citation type="submission" date="2018-11" db="EMBL/GenBank/DDBJ databases">
        <authorList>
            <consortium name="Genoscope - CEA"/>
            <person name="William W."/>
        </authorList>
    </citation>
    <scope>NUCLEOTIDE SEQUENCE</scope>
</reference>
<organism evidence="3">
    <name type="scientific">Brassica campestris</name>
    <name type="common">Field mustard</name>
    <dbReference type="NCBI Taxonomy" id="3711"/>
    <lineage>
        <taxon>Eukaryota</taxon>
        <taxon>Viridiplantae</taxon>
        <taxon>Streptophyta</taxon>
        <taxon>Embryophyta</taxon>
        <taxon>Tracheophyta</taxon>
        <taxon>Spermatophyta</taxon>
        <taxon>Magnoliopsida</taxon>
        <taxon>eudicotyledons</taxon>
        <taxon>Gunneridae</taxon>
        <taxon>Pentapetalae</taxon>
        <taxon>rosids</taxon>
        <taxon>malvids</taxon>
        <taxon>Brassicales</taxon>
        <taxon>Brassicaceae</taxon>
        <taxon>Brassiceae</taxon>
        <taxon>Brassica</taxon>
    </lineage>
</organism>
<gene>
    <name evidence="3" type="ORF">BRAA03T12493Z</name>
    <name evidence="2" type="ORF">BRAPAZ1V2_A03P33230.2</name>
</gene>
<sequence>MPIPRPGTSTQRDKDFGGSNSRALVAQHTTFNESRRDQ</sequence>
<accession>A0A3P5ZWY2</accession>
<evidence type="ECO:0000313" key="2">
    <source>
        <dbReference type="EMBL" id="CAG7881980.1"/>
    </source>
</evidence>
<dbReference type="EMBL" id="LR031572">
    <property type="protein sequence ID" value="VDC81275.1"/>
    <property type="molecule type" value="Genomic_DNA"/>
</dbReference>
<feature type="compositionally biased region" description="Polar residues" evidence="1">
    <location>
        <begin position="18"/>
        <end position="32"/>
    </location>
</feature>